<evidence type="ECO:0000256" key="6">
    <source>
        <dbReference type="ARBA" id="ARBA00022741"/>
    </source>
</evidence>
<keyword evidence="9" id="KW-0472">Membrane</keyword>
<dbReference type="SUPFAM" id="SSF52540">
    <property type="entry name" value="P-loop containing nucleoside triphosphate hydrolases"/>
    <property type="match status" value="1"/>
</dbReference>
<evidence type="ECO:0000256" key="8">
    <source>
        <dbReference type="ARBA" id="ARBA00022967"/>
    </source>
</evidence>
<keyword evidence="5" id="KW-0997">Cell inner membrane</keyword>
<accession>A0A562NUH9</accession>
<dbReference type="Proteomes" id="UP000316225">
    <property type="component" value="Unassembled WGS sequence"/>
</dbReference>
<dbReference type="Gene3D" id="3.40.50.300">
    <property type="entry name" value="P-loop containing nucleotide triphosphate hydrolases"/>
    <property type="match status" value="1"/>
</dbReference>
<keyword evidence="12" id="KW-1185">Reference proteome</keyword>
<dbReference type="InterPro" id="IPR003439">
    <property type="entry name" value="ABC_transporter-like_ATP-bd"/>
</dbReference>
<evidence type="ECO:0000259" key="10">
    <source>
        <dbReference type="PROSITE" id="PS50893"/>
    </source>
</evidence>
<evidence type="ECO:0000256" key="4">
    <source>
        <dbReference type="ARBA" id="ARBA00022475"/>
    </source>
</evidence>
<dbReference type="PANTHER" id="PTHR43297:SF14">
    <property type="entry name" value="ATPASE AAA-TYPE CORE DOMAIN-CONTAINING PROTEIN"/>
    <property type="match status" value="1"/>
</dbReference>
<comment type="caution">
    <text evidence="11">The sequence shown here is derived from an EMBL/GenBank/DDBJ whole genome shotgun (WGS) entry which is preliminary data.</text>
</comment>
<dbReference type="GO" id="GO:0005886">
    <property type="term" value="C:plasma membrane"/>
    <property type="evidence" value="ECO:0007669"/>
    <property type="project" value="UniProtKB-SubCell"/>
</dbReference>
<dbReference type="OrthoDB" id="9815712at2"/>
<evidence type="ECO:0000256" key="1">
    <source>
        <dbReference type="ARBA" id="ARBA00004417"/>
    </source>
</evidence>
<protein>
    <submittedName>
        <fullName evidence="11">Peptide/nickel transport system ATP-binding protein</fullName>
    </submittedName>
</protein>
<evidence type="ECO:0000256" key="7">
    <source>
        <dbReference type="ARBA" id="ARBA00022840"/>
    </source>
</evidence>
<dbReference type="RefSeq" id="WP_145396912.1">
    <property type="nucleotide sequence ID" value="NZ_VLKU01000003.1"/>
</dbReference>
<keyword evidence="8" id="KW-1278">Translocase</keyword>
<dbReference type="CDD" id="cd03257">
    <property type="entry name" value="ABC_NikE_OppD_transporters"/>
    <property type="match status" value="1"/>
</dbReference>
<sequence length="258" mass="27310">MSDLCRIEDLTVTYAGETRPALEAISLTLARGETLAVLGESGSGKTTLARAVIGLLPQGARVAGRIDWPGGAARPGRDIGYVFQDPGASLDPVLSIGAQLVEVLRAHRPLDRRRAREEAARLLARVQIPQPELALAAYPHQFSGGQRQRIAIALAIAGEPALLIADEATSALDTLVQAGIVALLRELVDEMGLSLMLVTHDIALAASLCQRILVLDHGRMAELGPARQVVTQPSAAITRQLLDSRIDLASPSLLARAP</sequence>
<evidence type="ECO:0000256" key="3">
    <source>
        <dbReference type="ARBA" id="ARBA00022448"/>
    </source>
</evidence>
<dbReference type="AlphaFoldDB" id="A0A562NUH9"/>
<evidence type="ECO:0000313" key="12">
    <source>
        <dbReference type="Proteomes" id="UP000316225"/>
    </source>
</evidence>
<comment type="similarity">
    <text evidence="2">Belongs to the ABC transporter superfamily.</text>
</comment>
<evidence type="ECO:0000256" key="9">
    <source>
        <dbReference type="ARBA" id="ARBA00023136"/>
    </source>
</evidence>
<comment type="subcellular location">
    <subcellularLocation>
        <location evidence="1">Cell inner membrane</location>
        <topology evidence="1">Peripheral membrane protein</topology>
    </subcellularLocation>
</comment>
<dbReference type="GO" id="GO:0005524">
    <property type="term" value="F:ATP binding"/>
    <property type="evidence" value="ECO:0007669"/>
    <property type="project" value="UniProtKB-KW"/>
</dbReference>
<dbReference type="GO" id="GO:0016887">
    <property type="term" value="F:ATP hydrolysis activity"/>
    <property type="evidence" value="ECO:0007669"/>
    <property type="project" value="InterPro"/>
</dbReference>
<evidence type="ECO:0000256" key="2">
    <source>
        <dbReference type="ARBA" id="ARBA00005417"/>
    </source>
</evidence>
<dbReference type="InterPro" id="IPR017871">
    <property type="entry name" value="ABC_transporter-like_CS"/>
</dbReference>
<reference evidence="11 12" key="1">
    <citation type="journal article" date="2015" name="Stand. Genomic Sci.">
        <title>Genomic Encyclopedia of Bacterial and Archaeal Type Strains, Phase III: the genomes of soil and plant-associated and newly described type strains.</title>
        <authorList>
            <person name="Whitman W.B."/>
            <person name="Woyke T."/>
            <person name="Klenk H.P."/>
            <person name="Zhou Y."/>
            <person name="Lilburn T.G."/>
            <person name="Beck B.J."/>
            <person name="De Vos P."/>
            <person name="Vandamme P."/>
            <person name="Eisen J.A."/>
            <person name="Garrity G."/>
            <person name="Hugenholtz P."/>
            <person name="Kyrpides N.C."/>
        </authorList>
    </citation>
    <scope>NUCLEOTIDE SEQUENCE [LARGE SCALE GENOMIC DNA]</scope>
    <source>
        <strain evidence="11 12">CGMCC 1.5364</strain>
    </source>
</reference>
<evidence type="ECO:0000313" key="11">
    <source>
        <dbReference type="EMBL" id="TWI35852.1"/>
    </source>
</evidence>
<keyword evidence="6" id="KW-0547">Nucleotide-binding</keyword>
<dbReference type="SMART" id="SM00382">
    <property type="entry name" value="AAA"/>
    <property type="match status" value="1"/>
</dbReference>
<dbReference type="InterPro" id="IPR027417">
    <property type="entry name" value="P-loop_NTPase"/>
</dbReference>
<dbReference type="InterPro" id="IPR003593">
    <property type="entry name" value="AAA+_ATPase"/>
</dbReference>
<organism evidence="11 12">
    <name type="scientific">Paracoccus sulfuroxidans</name>
    <dbReference type="NCBI Taxonomy" id="384678"/>
    <lineage>
        <taxon>Bacteria</taxon>
        <taxon>Pseudomonadati</taxon>
        <taxon>Pseudomonadota</taxon>
        <taxon>Alphaproteobacteria</taxon>
        <taxon>Rhodobacterales</taxon>
        <taxon>Paracoccaceae</taxon>
        <taxon>Paracoccus</taxon>
    </lineage>
</organism>
<name>A0A562NUH9_9RHOB</name>
<dbReference type="PANTHER" id="PTHR43297">
    <property type="entry name" value="OLIGOPEPTIDE TRANSPORT ATP-BINDING PROTEIN APPD"/>
    <property type="match status" value="1"/>
</dbReference>
<feature type="domain" description="ABC transporter" evidence="10">
    <location>
        <begin position="5"/>
        <end position="242"/>
    </location>
</feature>
<keyword evidence="3" id="KW-0813">Transport</keyword>
<dbReference type="InterPro" id="IPR050388">
    <property type="entry name" value="ABC_Ni/Peptide_Import"/>
</dbReference>
<evidence type="ECO:0000256" key="5">
    <source>
        <dbReference type="ARBA" id="ARBA00022519"/>
    </source>
</evidence>
<keyword evidence="4" id="KW-1003">Cell membrane</keyword>
<dbReference type="PROSITE" id="PS00211">
    <property type="entry name" value="ABC_TRANSPORTER_1"/>
    <property type="match status" value="1"/>
</dbReference>
<dbReference type="EMBL" id="VLKU01000003">
    <property type="protein sequence ID" value="TWI35852.1"/>
    <property type="molecule type" value="Genomic_DNA"/>
</dbReference>
<dbReference type="Pfam" id="PF00005">
    <property type="entry name" value="ABC_tran"/>
    <property type="match status" value="1"/>
</dbReference>
<dbReference type="PROSITE" id="PS50893">
    <property type="entry name" value="ABC_TRANSPORTER_2"/>
    <property type="match status" value="1"/>
</dbReference>
<gene>
    <name evidence="11" type="ORF">IQ24_01210</name>
</gene>
<keyword evidence="7 11" id="KW-0067">ATP-binding</keyword>
<proteinExistence type="inferred from homology"/>